<dbReference type="EMBL" id="JACSPR010000011">
    <property type="protein sequence ID" value="MBD8031100.1"/>
    <property type="molecule type" value="Genomic_DNA"/>
</dbReference>
<gene>
    <name evidence="1" type="ORF">H9627_12365</name>
</gene>
<name>A0A8I0LHI9_9CORY</name>
<dbReference type="Proteomes" id="UP000650224">
    <property type="component" value="Unassembled WGS sequence"/>
</dbReference>
<dbReference type="AlphaFoldDB" id="A0A8I0LHI9"/>
<reference evidence="1 2" key="1">
    <citation type="submission" date="2020-08" db="EMBL/GenBank/DDBJ databases">
        <title>A Genomic Blueprint of the Chicken Gut Microbiome.</title>
        <authorList>
            <person name="Gilroy R."/>
            <person name="Ravi A."/>
            <person name="Getino M."/>
            <person name="Pursley I."/>
            <person name="Horton D.L."/>
            <person name="Alikhan N.-F."/>
            <person name="Baker D."/>
            <person name="Gharbi K."/>
            <person name="Hall N."/>
            <person name="Watson M."/>
            <person name="Adriaenssens E.M."/>
            <person name="Foster-Nyarko E."/>
            <person name="Jarju S."/>
            <person name="Secka A."/>
            <person name="Antonio M."/>
            <person name="Oren A."/>
            <person name="Chaudhuri R."/>
            <person name="La Ragione R.M."/>
            <person name="Hildebrand F."/>
            <person name="Pallen M.J."/>
        </authorList>
    </citation>
    <scope>NUCLEOTIDE SEQUENCE [LARGE SCALE GENOMIC DNA]</scope>
    <source>
        <strain evidence="1 2">Sa1YVA5</strain>
    </source>
</reference>
<keyword evidence="2" id="KW-1185">Reference proteome</keyword>
<comment type="caution">
    <text evidence="1">The sequence shown here is derived from an EMBL/GenBank/DDBJ whole genome shotgun (WGS) entry which is preliminary data.</text>
</comment>
<protein>
    <submittedName>
        <fullName evidence="1">Uncharacterized protein</fullName>
    </submittedName>
</protein>
<sequence length="61" mass="6486">MGSGGDAFAFCTTLCDMDFNVIINPILEFLATDLGMLSSDIGRVIFDLLYPANADAPVIEA</sequence>
<organism evidence="1 2">
    <name type="scientific">Corynebacterium gallinarum</name>
    <dbReference type="NCBI Taxonomy" id="2762214"/>
    <lineage>
        <taxon>Bacteria</taxon>
        <taxon>Bacillati</taxon>
        <taxon>Actinomycetota</taxon>
        <taxon>Actinomycetes</taxon>
        <taxon>Mycobacteriales</taxon>
        <taxon>Corynebacteriaceae</taxon>
        <taxon>Corynebacterium</taxon>
    </lineage>
</organism>
<proteinExistence type="predicted"/>
<accession>A0A8I0LHI9</accession>
<evidence type="ECO:0000313" key="1">
    <source>
        <dbReference type="EMBL" id="MBD8031100.1"/>
    </source>
</evidence>
<evidence type="ECO:0000313" key="2">
    <source>
        <dbReference type="Proteomes" id="UP000650224"/>
    </source>
</evidence>